<feature type="non-terminal residue" evidence="1">
    <location>
        <position position="1"/>
    </location>
</feature>
<dbReference type="Proteomes" id="UP000053286">
    <property type="component" value="Unassembled WGS sequence"/>
</dbReference>
<dbReference type="PANTHER" id="PTHR22640:SF2">
    <property type="entry name" value="STRUCTURAL MAINTENANCE OF CHROMOSOMES FLEXIBLE HINGE DOMAIN-CONTAINING PROTEIN 1"/>
    <property type="match status" value="1"/>
</dbReference>
<proteinExistence type="predicted"/>
<keyword evidence="2" id="KW-1185">Reference proteome</keyword>
<evidence type="ECO:0000313" key="1">
    <source>
        <dbReference type="EMBL" id="KFM10829.1"/>
    </source>
</evidence>
<dbReference type="Gene3D" id="3.30.565.10">
    <property type="entry name" value="Histidine kinase-like ATPase, C-terminal domain"/>
    <property type="match status" value="1"/>
</dbReference>
<accession>A0A087RBH5</accession>
<dbReference type="Pfam" id="PF13589">
    <property type="entry name" value="HATPase_c_3"/>
    <property type="match status" value="1"/>
</dbReference>
<dbReference type="SUPFAM" id="SSF55874">
    <property type="entry name" value="ATPase domain of HSP90 chaperone/DNA topoisomerase II/histidine kinase"/>
    <property type="match status" value="1"/>
</dbReference>
<dbReference type="STRING" id="9233.A0A087RBH5"/>
<gene>
    <name evidence="1" type="ORF">AS27_05829</name>
</gene>
<feature type="non-terminal residue" evidence="1">
    <location>
        <position position="209"/>
    </location>
</feature>
<dbReference type="EMBL" id="KL226269">
    <property type="protein sequence ID" value="KFM10829.1"/>
    <property type="molecule type" value="Genomic_DNA"/>
</dbReference>
<protein>
    <submittedName>
        <fullName evidence="1">Structural maintenance of chromosomes flexible hinge domain-containing protein 1</fullName>
    </submittedName>
</protein>
<dbReference type="InterPro" id="IPR038892">
    <property type="entry name" value="SMCHD1"/>
</dbReference>
<dbReference type="InterPro" id="IPR036890">
    <property type="entry name" value="HATPase_C_sf"/>
</dbReference>
<dbReference type="CDD" id="cd16937">
    <property type="entry name" value="HATPase_SMCHD1-like"/>
    <property type="match status" value="1"/>
</dbReference>
<name>A0A087RBH5_APTFO</name>
<dbReference type="GO" id="GO:0006302">
    <property type="term" value="P:double-strand break repair"/>
    <property type="evidence" value="ECO:0007669"/>
    <property type="project" value="InterPro"/>
</dbReference>
<reference evidence="1 2" key="1">
    <citation type="submission" date="2014-04" db="EMBL/GenBank/DDBJ databases">
        <title>Genome evolution of avian class.</title>
        <authorList>
            <person name="Zhang G."/>
            <person name="Li C."/>
        </authorList>
    </citation>
    <scope>NUCLEOTIDE SEQUENCE [LARGE SCALE GENOMIC DNA]</scope>
    <source>
        <strain evidence="1">BGI_AS27</strain>
    </source>
</reference>
<dbReference type="PANTHER" id="PTHR22640">
    <property type="entry name" value="STRUCTURAL MAINTENANCE OF CHROMOSOMES FLEXIBLE HINGE DOMAIN-CONTAINING PROTEIN 1"/>
    <property type="match status" value="1"/>
</dbReference>
<sequence>FGIATDENFVITTTNRKEITEDNFSELVQDGVTLYLLQSVDQMLLSATKERIDFLPHYDTLVKSGMYEYYASEGQNPLPFALAELIDNSLSATSRNTGIRSIQIKLLFDDSQGKPAVAVIDNGRGMTSKQLNKWAVYRLSKFTRQGDFESDHSGYVRPLPVPRSLNSDISYFGVGGKQAVFFVGQSARMISKPADSQDVHELVLSKEDF</sequence>
<evidence type="ECO:0000313" key="2">
    <source>
        <dbReference type="Proteomes" id="UP000053286"/>
    </source>
</evidence>
<dbReference type="AlphaFoldDB" id="A0A087RBH5"/>
<organism evidence="1 2">
    <name type="scientific">Aptenodytes forsteri</name>
    <name type="common">Emperor penguin</name>
    <dbReference type="NCBI Taxonomy" id="9233"/>
    <lineage>
        <taxon>Eukaryota</taxon>
        <taxon>Metazoa</taxon>
        <taxon>Chordata</taxon>
        <taxon>Craniata</taxon>
        <taxon>Vertebrata</taxon>
        <taxon>Euteleostomi</taxon>
        <taxon>Archelosauria</taxon>
        <taxon>Archosauria</taxon>
        <taxon>Dinosauria</taxon>
        <taxon>Saurischia</taxon>
        <taxon>Theropoda</taxon>
        <taxon>Coelurosauria</taxon>
        <taxon>Aves</taxon>
        <taxon>Neognathae</taxon>
        <taxon>Neoaves</taxon>
        <taxon>Aequornithes</taxon>
        <taxon>Sphenisciformes</taxon>
        <taxon>Spheniscidae</taxon>
        <taxon>Aptenodytes</taxon>
    </lineage>
</organism>